<evidence type="ECO:0000313" key="2">
    <source>
        <dbReference type="EMBL" id="AYC32358.1"/>
    </source>
</evidence>
<dbReference type="Proteomes" id="UP000265560">
    <property type="component" value="Chromosome"/>
</dbReference>
<evidence type="ECO:0000256" key="1">
    <source>
        <dbReference type="SAM" id="SignalP"/>
    </source>
</evidence>
<dbReference type="OrthoDB" id="9769143at2"/>
<dbReference type="RefSeq" id="WP_119892979.1">
    <property type="nucleotide sequence ID" value="NZ_CP032419.1"/>
</dbReference>
<dbReference type="InterPro" id="IPR010727">
    <property type="entry name" value="DUF1302"/>
</dbReference>
<dbReference type="AlphaFoldDB" id="A0A385Z3M7"/>
<dbReference type="Pfam" id="PF06980">
    <property type="entry name" value="DUF1302"/>
    <property type="match status" value="1"/>
</dbReference>
<accession>A0A385Z3M7</accession>
<sequence length="535" mass="60049">MNNYSIQGARSRALHYKLALAFSLGSAATPLLAEDSLKFDGYLREELSWNTKNWEDTPGYNDKGKLSMARSTARLNLDWQATDSVSVVAKLRAVREVETDFLEHLEEMGANNHREADGRGDIMDLYNRAEIRELYVDFPVGERTSFRIGKQQLAWGETDFFAANDLVHGFDFTWRNFLEPANEELRKTNNIIKMNIDVPELEGGLEAFIRPGLDRTQDIGTELDIYGGRWSGNPFSGVDFRNIDPYNFENDEGDYKDVTGGLRWSGLYGDINYSVSYLKTFYNSPILNASDNLALFGLPNVPSGAETHGTDQTRGAAGEVIYPIVDIFGFTASGYSETADAVFSTEMAYIKDAPYQITLNNPTLLSQFIAPGFDGFARKDVVALMLRMDKNIAATQTWLGTEKPMFFSVQLFDKWVQNFDEDDGLLYSVGWGGKVKEHSVLATTIFDLSYDSGRIRPQLVVGADLSNGGGFAVPSVTVELSSKWRWKVEYDAFWDDAHRDASKCVPGQMNNCDSTTLFGVFHDRDQVYTSLTYLF</sequence>
<protein>
    <submittedName>
        <fullName evidence="2">LysR family transcriptional regulator</fullName>
    </submittedName>
</protein>
<evidence type="ECO:0000313" key="3">
    <source>
        <dbReference type="Proteomes" id="UP000265560"/>
    </source>
</evidence>
<proteinExistence type="predicted"/>
<feature type="signal peptide" evidence="1">
    <location>
        <begin position="1"/>
        <end position="33"/>
    </location>
</feature>
<name>A0A385Z3M7_9PSED</name>
<organism evidence="2 3">
    <name type="scientific">Pseudomonas cavernae</name>
    <dbReference type="NCBI Taxonomy" id="2320867"/>
    <lineage>
        <taxon>Bacteria</taxon>
        <taxon>Pseudomonadati</taxon>
        <taxon>Pseudomonadota</taxon>
        <taxon>Gammaproteobacteria</taxon>
        <taxon>Pseudomonadales</taxon>
        <taxon>Pseudomonadaceae</taxon>
        <taxon>Pseudomonas</taxon>
    </lineage>
</organism>
<dbReference type="EMBL" id="CP032419">
    <property type="protein sequence ID" value="AYC32358.1"/>
    <property type="molecule type" value="Genomic_DNA"/>
</dbReference>
<gene>
    <name evidence="2" type="ORF">D3880_08190</name>
</gene>
<feature type="chain" id="PRO_5017311567" evidence="1">
    <location>
        <begin position="34"/>
        <end position="535"/>
    </location>
</feature>
<dbReference type="KEGG" id="pcav:D3880_08190"/>
<keyword evidence="3" id="KW-1185">Reference proteome</keyword>
<reference evidence="3" key="1">
    <citation type="submission" date="2018-09" db="EMBL/GenBank/DDBJ databases">
        <authorList>
            <person name="Zhu H."/>
        </authorList>
    </citation>
    <scope>NUCLEOTIDE SEQUENCE [LARGE SCALE GENOMIC DNA]</scope>
    <source>
        <strain evidence="3">K2W31S-8</strain>
    </source>
</reference>
<keyword evidence="1" id="KW-0732">Signal</keyword>